<comment type="caution">
    <text evidence="2">The sequence shown here is derived from an EMBL/GenBank/DDBJ whole genome shotgun (WGS) entry which is preliminary data.</text>
</comment>
<protein>
    <submittedName>
        <fullName evidence="2">Uncharacterized protein</fullName>
    </submittedName>
</protein>
<accession>A0A916U427</accession>
<gene>
    <name evidence="2" type="ORF">GCM10011396_01110</name>
</gene>
<dbReference type="Proteomes" id="UP000637423">
    <property type="component" value="Unassembled WGS sequence"/>
</dbReference>
<reference evidence="2" key="1">
    <citation type="journal article" date="2014" name="Int. J. Syst. Evol. Microbiol.">
        <title>Complete genome sequence of Corynebacterium casei LMG S-19264T (=DSM 44701T), isolated from a smear-ripened cheese.</title>
        <authorList>
            <consortium name="US DOE Joint Genome Institute (JGI-PGF)"/>
            <person name="Walter F."/>
            <person name="Albersmeier A."/>
            <person name="Kalinowski J."/>
            <person name="Ruckert C."/>
        </authorList>
    </citation>
    <scope>NUCLEOTIDE SEQUENCE</scope>
    <source>
        <strain evidence="2">CGMCC 1.10998</strain>
    </source>
</reference>
<evidence type="ECO:0000313" key="3">
    <source>
        <dbReference type="Proteomes" id="UP000637423"/>
    </source>
</evidence>
<keyword evidence="1" id="KW-0175">Coiled coil</keyword>
<proteinExistence type="predicted"/>
<evidence type="ECO:0000256" key="1">
    <source>
        <dbReference type="SAM" id="Coils"/>
    </source>
</evidence>
<reference evidence="2" key="2">
    <citation type="submission" date="2020-09" db="EMBL/GenBank/DDBJ databases">
        <authorList>
            <person name="Sun Q."/>
            <person name="Zhou Y."/>
        </authorList>
    </citation>
    <scope>NUCLEOTIDE SEQUENCE</scope>
    <source>
        <strain evidence="2">CGMCC 1.10998</strain>
    </source>
</reference>
<organism evidence="2 3">
    <name type="scientific">Undibacterium terreum</name>
    <dbReference type="NCBI Taxonomy" id="1224302"/>
    <lineage>
        <taxon>Bacteria</taxon>
        <taxon>Pseudomonadati</taxon>
        <taxon>Pseudomonadota</taxon>
        <taxon>Betaproteobacteria</taxon>
        <taxon>Burkholderiales</taxon>
        <taxon>Oxalobacteraceae</taxon>
        <taxon>Undibacterium</taxon>
    </lineage>
</organism>
<dbReference type="EMBL" id="BMED01000001">
    <property type="protein sequence ID" value="GGC58078.1"/>
    <property type="molecule type" value="Genomic_DNA"/>
</dbReference>
<sequence>MDDVQQILNRIKTSGDDFFEELSRVRALNVALEAQLQRKHEEKIGLQEEIAALKRAFTADIFQLLAANELAQEKVRLSEAALHAEILHNREQHHSELSR</sequence>
<feature type="coiled-coil region" evidence="1">
    <location>
        <begin position="22"/>
        <end position="56"/>
    </location>
</feature>
<dbReference type="AlphaFoldDB" id="A0A916U427"/>
<name>A0A916U427_9BURK</name>
<keyword evidence="3" id="KW-1185">Reference proteome</keyword>
<evidence type="ECO:0000313" key="2">
    <source>
        <dbReference type="EMBL" id="GGC58078.1"/>
    </source>
</evidence>